<dbReference type="Pfam" id="PF13619">
    <property type="entry name" value="KTSC"/>
    <property type="match status" value="1"/>
</dbReference>
<evidence type="ECO:0000259" key="1">
    <source>
        <dbReference type="Pfam" id="PF13619"/>
    </source>
</evidence>
<dbReference type="Proteomes" id="UP000259354">
    <property type="component" value="Segment"/>
</dbReference>
<feature type="domain" description="KTSC" evidence="1">
    <location>
        <begin position="16"/>
        <end position="75"/>
    </location>
</feature>
<dbReference type="KEGG" id="vg:55609327"/>
<name>A0A345GTJ8_9CAUD</name>
<accession>A0A345GTJ8</accession>
<dbReference type="EMBL" id="MH536811">
    <property type="protein sequence ID" value="AXG66270.1"/>
    <property type="molecule type" value="Genomic_DNA"/>
</dbReference>
<reference evidence="2 3" key="1">
    <citation type="submission" date="2018-06" db="EMBL/GenBank/DDBJ databases">
        <authorList>
            <person name="Moussa A."/>
            <person name="Couoh J.M."/>
            <person name="Harbem L."/>
            <person name="Okocha J.C."/>
            <person name="Taylor D."/>
            <person name="Teutsch A.B."/>
            <person name="Smith B.R."/>
            <person name="Suri N."/>
            <person name="Layton S.R."/>
            <person name="Kim T."/>
            <person name="Hughes L.E."/>
            <person name="Garlena R.A."/>
            <person name="Russell D.A."/>
            <person name="Pope W.H."/>
            <person name="Jacobs-Sera D."/>
            <person name="Hatfull G.F."/>
        </authorList>
    </citation>
    <scope>NUCLEOTIDE SEQUENCE [LARGE SCALE GENOMIC DNA]</scope>
</reference>
<dbReference type="InterPro" id="IPR025309">
    <property type="entry name" value="KTSC_dom"/>
</dbReference>
<evidence type="ECO:0000313" key="3">
    <source>
        <dbReference type="Proteomes" id="UP000259354"/>
    </source>
</evidence>
<sequence>MKTAVYEYTHRTNVDSSLADVVYYNATNYTMAIQFKNNGYSTPSVFYGSVPEVFYDRLVKADSLGKTYNMFVKDKLPNLSGGTVYDVTYTLAGEADSEPIVDQKVATPETMRYRVKGYVRHVGTFEADSLEEAREFFLDSLVEDGYDASDLAVTEVYIVE</sequence>
<evidence type="ECO:0000313" key="2">
    <source>
        <dbReference type="EMBL" id="AXG66270.1"/>
    </source>
</evidence>
<keyword evidence="3" id="KW-1185">Reference proteome</keyword>
<organism evidence="2 3">
    <name type="scientific">Streptomyces phage Annadreamy</name>
    <dbReference type="NCBI Taxonomy" id="2250335"/>
    <lineage>
        <taxon>Viruses</taxon>
        <taxon>Duplodnaviria</taxon>
        <taxon>Heunggongvirae</taxon>
        <taxon>Uroviricota</taxon>
        <taxon>Caudoviricetes</taxon>
        <taxon>Stanwilliamsviridae</taxon>
        <taxon>Loccivirinae</taxon>
        <taxon>Annadreamyvirus</taxon>
        <taxon>Annadreamyvirus annadreamy</taxon>
    </lineage>
</organism>
<dbReference type="RefSeq" id="YP_009839119.1">
    <property type="nucleotide sequence ID" value="NC_048719.1"/>
</dbReference>
<proteinExistence type="predicted"/>
<dbReference type="GeneID" id="55609327"/>
<protein>
    <recommendedName>
        <fullName evidence="1">KTSC domain-containing protein</fullName>
    </recommendedName>
</protein>
<gene>
    <name evidence="2" type="primary">185</name>
    <name evidence="2" type="ORF">SEA_ANNADREAMY_185</name>
</gene>